<feature type="region of interest" description="Disordered" evidence="1">
    <location>
        <begin position="382"/>
        <end position="424"/>
    </location>
</feature>
<feature type="compositionally biased region" description="Polar residues" evidence="1">
    <location>
        <begin position="11"/>
        <end position="25"/>
    </location>
</feature>
<dbReference type="EMBL" id="HBUF01582331">
    <property type="protein sequence ID" value="CAG6770644.1"/>
    <property type="molecule type" value="Transcribed_RNA"/>
</dbReference>
<dbReference type="AlphaFoldDB" id="A0A8D9ASU3"/>
<protein>
    <submittedName>
        <fullName evidence="2">Uncharacterized protein</fullName>
    </submittedName>
</protein>
<dbReference type="EMBL" id="HBUF01582328">
    <property type="protein sequence ID" value="CAG6770629.1"/>
    <property type="molecule type" value="Transcribed_RNA"/>
</dbReference>
<proteinExistence type="predicted"/>
<evidence type="ECO:0000313" key="2">
    <source>
        <dbReference type="EMBL" id="CAG6770634.1"/>
    </source>
</evidence>
<dbReference type="SUPFAM" id="SSF52266">
    <property type="entry name" value="SGNH hydrolase"/>
    <property type="match status" value="1"/>
</dbReference>
<feature type="region of interest" description="Disordered" evidence="1">
    <location>
        <begin position="1"/>
        <end position="49"/>
    </location>
</feature>
<accession>A0A8D9ASU3</accession>
<dbReference type="EMBL" id="HBUF01582330">
    <property type="protein sequence ID" value="CAG6770639.1"/>
    <property type="molecule type" value="Transcribed_RNA"/>
</dbReference>
<name>A0A8D9ASU3_9HEMI</name>
<reference evidence="2" key="1">
    <citation type="submission" date="2021-05" db="EMBL/GenBank/DDBJ databases">
        <authorList>
            <person name="Alioto T."/>
            <person name="Alioto T."/>
            <person name="Gomez Garrido J."/>
        </authorList>
    </citation>
    <scope>NUCLEOTIDE SEQUENCE</scope>
</reference>
<feature type="compositionally biased region" description="Basic residues" evidence="1">
    <location>
        <begin position="1"/>
        <end position="10"/>
    </location>
</feature>
<feature type="compositionally biased region" description="Basic residues" evidence="1">
    <location>
        <begin position="38"/>
        <end position="49"/>
    </location>
</feature>
<feature type="compositionally biased region" description="Low complexity" evidence="1">
    <location>
        <begin position="394"/>
        <end position="420"/>
    </location>
</feature>
<dbReference type="Gene3D" id="3.40.50.1110">
    <property type="entry name" value="SGNH hydrolase"/>
    <property type="match status" value="1"/>
</dbReference>
<dbReference type="InterPro" id="IPR036514">
    <property type="entry name" value="SGNH_hydro_sf"/>
</dbReference>
<organism evidence="2">
    <name type="scientific">Cacopsylla melanoneura</name>
    <dbReference type="NCBI Taxonomy" id="428564"/>
    <lineage>
        <taxon>Eukaryota</taxon>
        <taxon>Metazoa</taxon>
        <taxon>Ecdysozoa</taxon>
        <taxon>Arthropoda</taxon>
        <taxon>Hexapoda</taxon>
        <taxon>Insecta</taxon>
        <taxon>Pterygota</taxon>
        <taxon>Neoptera</taxon>
        <taxon>Paraneoptera</taxon>
        <taxon>Hemiptera</taxon>
        <taxon>Sternorrhyncha</taxon>
        <taxon>Psylloidea</taxon>
        <taxon>Psyllidae</taxon>
        <taxon>Psyllinae</taxon>
        <taxon>Cacopsylla</taxon>
    </lineage>
</organism>
<sequence>MQGKNNKMKKTGNSITQKMKSKTTYSNTYKNKSDTTKKSTKNKTVKSQRLHKQYNQIRNKEQQKRDIEFTIKELPSDPLPCPLTPEIQVYVPEQLTISPDVTKYIYHNTHQPDTQMDKNYATQIKIIDLEDTIKSNIARIERIEEKILNNQDQRKKCYMIGDSHFRDIESLTKNNEDLMKNFNVEVKFYPGKCLKDICQSIPQQMEDDSIIVISAGTNDLYKTDIDIFKQQIEYLANLKQRIILLSILPQDCTHTNQDIVRFNTKIKYLAKNVKNIEILNTHAFIKPQHLKDGIHLKMYAKEWILQKLTSMMINGKTNINLRTNYKYYNQYSSHKEYQQGNSGRWENGKFIQFTENPRILESGRWENGKYVHFTENPRILDQQWPALNKRNNDNRGNINKNNNSNSNDNINSNKNNYSRNQSEKINDNRNVNFWKVQNKTHLIWKHI</sequence>
<evidence type="ECO:0000256" key="1">
    <source>
        <dbReference type="SAM" id="MobiDB-lite"/>
    </source>
</evidence>
<dbReference type="EMBL" id="HBUF01582329">
    <property type="protein sequence ID" value="CAG6770634.1"/>
    <property type="molecule type" value="Transcribed_RNA"/>
</dbReference>